<gene>
    <name evidence="2" type="ORF">ACFQLX_17165</name>
</gene>
<keyword evidence="3" id="KW-1185">Reference proteome</keyword>
<reference evidence="3" key="1">
    <citation type="journal article" date="2019" name="Int. J. Syst. Evol. Microbiol.">
        <title>The Global Catalogue of Microorganisms (GCM) 10K type strain sequencing project: providing services to taxonomists for standard genome sequencing and annotation.</title>
        <authorList>
            <consortium name="The Broad Institute Genomics Platform"/>
            <consortium name="The Broad Institute Genome Sequencing Center for Infectious Disease"/>
            <person name="Wu L."/>
            <person name="Ma J."/>
        </authorList>
    </citation>
    <scope>NUCLEOTIDE SEQUENCE [LARGE SCALE GENOMIC DNA]</scope>
    <source>
        <strain evidence="3">CGMCC 1.13681</strain>
    </source>
</reference>
<evidence type="ECO:0000313" key="2">
    <source>
        <dbReference type="EMBL" id="MFC7219880.1"/>
    </source>
</evidence>
<proteinExistence type="predicted"/>
<evidence type="ECO:0000259" key="1">
    <source>
        <dbReference type="Pfam" id="PF20028"/>
    </source>
</evidence>
<dbReference type="SUPFAM" id="SSF50494">
    <property type="entry name" value="Trypsin-like serine proteases"/>
    <property type="match status" value="1"/>
</dbReference>
<dbReference type="RefSeq" id="WP_386416196.1">
    <property type="nucleotide sequence ID" value="NZ_JBHSZO010000026.1"/>
</dbReference>
<evidence type="ECO:0000313" key="3">
    <source>
        <dbReference type="Proteomes" id="UP001596413"/>
    </source>
</evidence>
<organism evidence="2 3">
    <name type="scientific">Streptomyces polyrhachis</name>
    <dbReference type="NCBI Taxonomy" id="1282885"/>
    <lineage>
        <taxon>Bacteria</taxon>
        <taxon>Bacillati</taxon>
        <taxon>Actinomycetota</taxon>
        <taxon>Actinomycetes</taxon>
        <taxon>Kitasatosporales</taxon>
        <taxon>Streptomycetaceae</taxon>
        <taxon>Streptomyces</taxon>
    </lineage>
</organism>
<dbReference type="InterPro" id="IPR043504">
    <property type="entry name" value="Peptidase_S1_PA_chymotrypsin"/>
</dbReference>
<accession>A0ABW2GGI5</accession>
<sequence>MRIVGTAAGYERPGGSFWGSGFFIAPQLVVTCAHVVGKGGSGMGGTGDALEGRTVGVVTAQGRRLAGSVLHALPAARGGEGAWPMPDLALVRVPAAMDADCLWLADRYSGPDDRIRWYGWSVEVDGGPAFLSGGGTLTGSRDMPHVLRTTRGSPVLHGISGGPVLDERTGAVIAVVKGAGREDSSLATPVTGLRALCDEGTEAAAHWHRAVAAHDRHHRARYLGGRGWPRLQRRLAAGQKGGSAPAAGGLDPGERTELYAVFAQLPPPACAGDVLELVRIARREVLRPTYDINDHNPRSWRDGAALLRIPRDSSAEGAQLALEAVAVYAALVHDWVGTWVGTPLLPAGTRPPPALAALREWILRFVPRLDNEVIQERIPAILDGARRPAGAHANVLVEVEAEPGEPGADVYGWRVQLLDAQGRVVSTQISARSVPREWLEEELRAALRLQLSKGDLGVAAARVDFMLPRELFDEPVERWTPHPATGERVPLGRHRVVVLRDAERRASGSYERWRARWAGLAAGPLLPFTPPDPEAESRNGAGAPVPVDSAGITSQEGARRLAALLDGGHPAALCVRHRIDGARGETFHREAHSLVTRAGDGAGLCAQACALRTAAQDGAADHPAAWATDLIVLYDPPHSPPLPAEDLLEPPFPPGHLS</sequence>
<comment type="caution">
    <text evidence="2">The sequence shown here is derived from an EMBL/GenBank/DDBJ whole genome shotgun (WGS) entry which is preliminary data.</text>
</comment>
<dbReference type="InterPro" id="IPR009003">
    <property type="entry name" value="Peptidase_S1_PA"/>
</dbReference>
<dbReference type="Pfam" id="PF20028">
    <property type="entry name" value="VMAP-C"/>
    <property type="match status" value="1"/>
</dbReference>
<dbReference type="Gene3D" id="2.40.10.10">
    <property type="entry name" value="Trypsin-like serine proteases"/>
    <property type="match status" value="1"/>
</dbReference>
<protein>
    <submittedName>
        <fullName evidence="2">Trypsin-like peptidase domain-containing protein</fullName>
    </submittedName>
</protein>
<dbReference type="EMBL" id="JBHSZO010000026">
    <property type="protein sequence ID" value="MFC7219880.1"/>
    <property type="molecule type" value="Genomic_DNA"/>
</dbReference>
<dbReference type="Pfam" id="PF13365">
    <property type="entry name" value="Trypsin_2"/>
    <property type="match status" value="1"/>
</dbReference>
<dbReference type="InterPro" id="IPR045450">
    <property type="entry name" value="VMAP_C"/>
</dbReference>
<dbReference type="Proteomes" id="UP001596413">
    <property type="component" value="Unassembled WGS sequence"/>
</dbReference>
<feature type="domain" description="vWA-MoxR associated protein C-terminal" evidence="1">
    <location>
        <begin position="410"/>
        <end position="637"/>
    </location>
</feature>
<name>A0ABW2GGI5_9ACTN</name>